<protein>
    <submittedName>
        <fullName evidence="1">Uncharacterized protein</fullName>
    </submittedName>
</protein>
<reference evidence="1 2" key="1">
    <citation type="submission" date="2023-01" db="EMBL/GenBank/DDBJ databases">
        <title>Halorubrum ezzemoulense from Santa Pola, Spain.</title>
        <authorList>
            <person name="Feng Y."/>
            <person name="Louyakis A.S."/>
            <person name="Gogarten J.P."/>
        </authorList>
    </citation>
    <scope>NUCLEOTIDE SEQUENCE [LARGE SCALE GENOMIC DNA]</scope>
    <source>
        <strain evidence="1 2">AMM015</strain>
    </source>
</reference>
<evidence type="ECO:0000313" key="1">
    <source>
        <dbReference type="EMBL" id="MDB2294020.1"/>
    </source>
</evidence>
<dbReference type="RefSeq" id="WP_271943951.1">
    <property type="nucleotide sequence ID" value="NZ_JAQLTZ010000014.1"/>
</dbReference>
<evidence type="ECO:0000313" key="2">
    <source>
        <dbReference type="Proteomes" id="UP001210528"/>
    </source>
</evidence>
<name>A0ABT4Z760_HALEZ</name>
<dbReference type="Proteomes" id="UP001210528">
    <property type="component" value="Unassembled WGS sequence"/>
</dbReference>
<dbReference type="EMBL" id="JAQLUK010000047">
    <property type="protein sequence ID" value="MDB2294020.1"/>
    <property type="molecule type" value="Genomic_DNA"/>
</dbReference>
<accession>A0ABT4Z760</accession>
<sequence>MRILVLPEACFEFFDPLLLLFDQFVLFLDPLVLLGDLLFQLVDSLLHLEKPREEFVLGEIVPAHRFHLETKTAGLTGWSPLLGDHP</sequence>
<keyword evidence="2" id="KW-1185">Reference proteome</keyword>
<proteinExistence type="predicted"/>
<comment type="caution">
    <text evidence="1">The sequence shown here is derived from an EMBL/GenBank/DDBJ whole genome shotgun (WGS) entry which is preliminary data.</text>
</comment>
<gene>
    <name evidence="1" type="ORF">PM085_17475</name>
</gene>
<organism evidence="1 2">
    <name type="scientific">Halorubrum ezzemoulense</name>
    <name type="common">Halorubrum chaoviator</name>
    <dbReference type="NCBI Taxonomy" id="337243"/>
    <lineage>
        <taxon>Archaea</taxon>
        <taxon>Methanobacteriati</taxon>
        <taxon>Methanobacteriota</taxon>
        <taxon>Stenosarchaea group</taxon>
        <taxon>Halobacteria</taxon>
        <taxon>Halobacteriales</taxon>
        <taxon>Haloferacaceae</taxon>
        <taxon>Halorubrum</taxon>
    </lineage>
</organism>